<dbReference type="Pfam" id="PF01751">
    <property type="entry name" value="Toprim"/>
    <property type="match status" value="1"/>
</dbReference>
<dbReference type="PROSITE" id="PS00396">
    <property type="entry name" value="TOPO_IA_1"/>
    <property type="match status" value="1"/>
</dbReference>
<dbReference type="CDD" id="cd00186">
    <property type="entry name" value="TOP1Ac"/>
    <property type="match status" value="1"/>
</dbReference>
<dbReference type="InterPro" id="IPR028612">
    <property type="entry name" value="Topoisom_1_IA"/>
</dbReference>
<feature type="site" description="Interaction with DNA" evidence="10">
    <location>
        <position position="293"/>
    </location>
</feature>
<dbReference type="InterPro" id="IPR034149">
    <property type="entry name" value="TOPRIM_TopoI"/>
</dbReference>
<dbReference type="PANTHER" id="PTHR42785:SF1">
    <property type="entry name" value="DNA TOPOISOMERASE"/>
    <property type="match status" value="1"/>
</dbReference>
<feature type="site" description="Interaction with DNA" evidence="10">
    <location>
        <position position="152"/>
    </location>
</feature>
<feature type="site" description="Interaction with DNA" evidence="10">
    <location>
        <position position="32"/>
    </location>
</feature>
<keyword evidence="9 10" id="KW-0413">Isomerase</keyword>
<dbReference type="SMART" id="SM00437">
    <property type="entry name" value="TOP1Ac"/>
    <property type="match status" value="1"/>
</dbReference>
<dbReference type="Gene3D" id="1.10.460.10">
    <property type="entry name" value="Topoisomerase I, domain 2"/>
    <property type="match status" value="1"/>
</dbReference>
<name>A0A1G2HWZ1_9BACT</name>
<dbReference type="Gene3D" id="1.10.290.10">
    <property type="entry name" value="Topoisomerase I, domain 4"/>
    <property type="match status" value="1"/>
</dbReference>
<evidence type="ECO:0000256" key="8">
    <source>
        <dbReference type="ARBA" id="ARBA00023125"/>
    </source>
</evidence>
<evidence type="ECO:0000256" key="7">
    <source>
        <dbReference type="ARBA" id="ARBA00023029"/>
    </source>
</evidence>
<keyword evidence="3" id="KW-0479">Metal-binding</keyword>
<dbReference type="GO" id="GO:0003677">
    <property type="term" value="F:DNA binding"/>
    <property type="evidence" value="ECO:0007669"/>
    <property type="project" value="UniProtKB-KW"/>
</dbReference>
<dbReference type="Gene3D" id="3.40.50.140">
    <property type="match status" value="1"/>
</dbReference>
<dbReference type="CDD" id="cd03363">
    <property type="entry name" value="TOPRIM_TopoIA_TopoI"/>
    <property type="match status" value="1"/>
</dbReference>
<feature type="site" description="Interaction with DNA" evidence="10">
    <location>
        <position position="475"/>
    </location>
</feature>
<dbReference type="InterPro" id="IPR013824">
    <property type="entry name" value="Topo_IA_cen_sub1"/>
</dbReference>
<feature type="region of interest" description="Interaction with DNA" evidence="10">
    <location>
        <begin position="160"/>
        <end position="165"/>
    </location>
</feature>
<dbReference type="Pfam" id="PF01396">
    <property type="entry name" value="Zn_ribbon_Top1"/>
    <property type="match status" value="2"/>
</dbReference>
<dbReference type="SMART" id="SM00436">
    <property type="entry name" value="TOP1Bc"/>
    <property type="match status" value="1"/>
</dbReference>
<feature type="site" description="Interaction with DNA" evidence="10">
    <location>
        <position position="136"/>
    </location>
</feature>
<dbReference type="Gene3D" id="3.30.65.10">
    <property type="entry name" value="Bacterial Topoisomerase I, domain 1"/>
    <property type="match status" value="1"/>
</dbReference>
<keyword evidence="6" id="KW-0460">Magnesium</keyword>
<feature type="site" description="Interaction with DNA" evidence="10">
    <location>
        <position position="145"/>
    </location>
</feature>
<evidence type="ECO:0000313" key="14">
    <source>
        <dbReference type="Proteomes" id="UP000176421"/>
    </source>
</evidence>
<dbReference type="InterPro" id="IPR013498">
    <property type="entry name" value="Topo_IA_Znf"/>
</dbReference>
<accession>A0A1G2HWZ1</accession>
<dbReference type="InterPro" id="IPR013497">
    <property type="entry name" value="Topo_IA_cen"/>
</dbReference>
<feature type="domain" description="Toprim" evidence="11">
    <location>
        <begin position="2"/>
        <end position="112"/>
    </location>
</feature>
<dbReference type="SUPFAM" id="SSF56712">
    <property type="entry name" value="Prokaryotic type I DNA topoisomerase"/>
    <property type="match status" value="1"/>
</dbReference>
<dbReference type="EC" id="5.6.2.1" evidence="10"/>
<gene>
    <name evidence="10" type="primary">topA</name>
    <name evidence="13" type="ORF">A3D35_02155</name>
</gene>
<dbReference type="SMART" id="SM00493">
    <property type="entry name" value="TOPRIM"/>
    <property type="match status" value="1"/>
</dbReference>
<dbReference type="PROSITE" id="PS50880">
    <property type="entry name" value="TOPRIM"/>
    <property type="match status" value="1"/>
</dbReference>
<dbReference type="GO" id="GO:0008270">
    <property type="term" value="F:zinc ion binding"/>
    <property type="evidence" value="ECO:0007669"/>
    <property type="project" value="UniProtKB-KW"/>
</dbReference>
<evidence type="ECO:0000256" key="10">
    <source>
        <dbReference type="HAMAP-Rule" id="MF_00952"/>
    </source>
</evidence>
<evidence type="ECO:0000259" key="11">
    <source>
        <dbReference type="PROSITE" id="PS50880"/>
    </source>
</evidence>
<dbReference type="InterPro" id="IPR003602">
    <property type="entry name" value="Topo_IA_DNA-bd_dom"/>
</dbReference>
<proteinExistence type="inferred from homology"/>
<dbReference type="InterPro" id="IPR023406">
    <property type="entry name" value="Topo_IA_AS"/>
</dbReference>
<dbReference type="PANTHER" id="PTHR42785">
    <property type="entry name" value="DNA TOPOISOMERASE, TYPE IA, CORE"/>
    <property type="match status" value="1"/>
</dbReference>
<comment type="subunit">
    <text evidence="10">Monomer.</text>
</comment>
<feature type="active site" description="O-(5'-phospho-DNA)-tyrosine intermediate" evidence="10">
    <location>
        <position position="291"/>
    </location>
</feature>
<keyword evidence="8 10" id="KW-0238">DNA-binding</keyword>
<evidence type="ECO:0000313" key="13">
    <source>
        <dbReference type="EMBL" id="OGZ67054.1"/>
    </source>
</evidence>
<dbReference type="Gene3D" id="2.70.20.10">
    <property type="entry name" value="Topoisomerase I, domain 3"/>
    <property type="match status" value="1"/>
</dbReference>
<dbReference type="GO" id="GO:0005694">
    <property type="term" value="C:chromosome"/>
    <property type="evidence" value="ECO:0007669"/>
    <property type="project" value="InterPro"/>
</dbReference>
<dbReference type="InterPro" id="IPR006171">
    <property type="entry name" value="TOPRIM_dom"/>
</dbReference>
<dbReference type="InterPro" id="IPR013825">
    <property type="entry name" value="Topo_IA_cen_sub2"/>
</dbReference>
<dbReference type="AlphaFoldDB" id="A0A1G2HWZ1"/>
<dbReference type="InterPro" id="IPR013826">
    <property type="entry name" value="Topo_IA_cen_sub3"/>
</dbReference>
<dbReference type="PRINTS" id="PR00417">
    <property type="entry name" value="PRTPISMRASEI"/>
</dbReference>
<dbReference type="GO" id="GO:0003917">
    <property type="term" value="F:DNA topoisomerase type I (single strand cut, ATP-independent) activity"/>
    <property type="evidence" value="ECO:0007669"/>
    <property type="project" value="UniProtKB-UniRule"/>
</dbReference>
<evidence type="ECO:0000256" key="3">
    <source>
        <dbReference type="ARBA" id="ARBA00022723"/>
    </source>
</evidence>
<organism evidence="13 14">
    <name type="scientific">Candidatus Staskawiczbacteria bacterium RIFCSPHIGHO2_02_FULL_34_9</name>
    <dbReference type="NCBI Taxonomy" id="1802206"/>
    <lineage>
        <taxon>Bacteria</taxon>
        <taxon>Candidatus Staskawicziibacteriota</taxon>
    </lineage>
</organism>
<evidence type="ECO:0000256" key="4">
    <source>
        <dbReference type="ARBA" id="ARBA00022771"/>
    </source>
</evidence>
<dbReference type="PROSITE" id="PS52039">
    <property type="entry name" value="TOPO_IA_2"/>
    <property type="match status" value="1"/>
</dbReference>
<dbReference type="Proteomes" id="UP000176421">
    <property type="component" value="Unassembled WGS sequence"/>
</dbReference>
<dbReference type="Pfam" id="PF01131">
    <property type="entry name" value="Topoisom_bac"/>
    <property type="match status" value="1"/>
</dbReference>
<evidence type="ECO:0000256" key="2">
    <source>
        <dbReference type="ARBA" id="ARBA00009446"/>
    </source>
</evidence>
<dbReference type="GO" id="GO:0006265">
    <property type="term" value="P:DNA topological change"/>
    <property type="evidence" value="ECO:0007669"/>
    <property type="project" value="UniProtKB-UniRule"/>
</dbReference>
<dbReference type="InterPro" id="IPR005733">
    <property type="entry name" value="TopoI_bac-type"/>
</dbReference>
<keyword evidence="4" id="KW-0863">Zinc-finger</keyword>
<dbReference type="InterPro" id="IPR023405">
    <property type="entry name" value="Topo_IA_core_domain"/>
</dbReference>
<comment type="caution">
    <text evidence="13">The sequence shown here is derived from an EMBL/GenBank/DDBJ whole genome shotgun (WGS) entry which is preliminary data.</text>
</comment>
<evidence type="ECO:0000259" key="12">
    <source>
        <dbReference type="PROSITE" id="PS52039"/>
    </source>
</evidence>
<dbReference type="STRING" id="1802206.A3D35_02155"/>
<evidence type="ECO:0000256" key="6">
    <source>
        <dbReference type="ARBA" id="ARBA00022842"/>
    </source>
</evidence>
<feature type="site" description="Interaction with DNA" evidence="10">
    <location>
        <position position="137"/>
    </location>
</feature>
<dbReference type="HAMAP" id="MF_00952">
    <property type="entry name" value="Topoisom_1_prok"/>
    <property type="match status" value="1"/>
</dbReference>
<dbReference type="NCBIfam" id="TIGR01051">
    <property type="entry name" value="topA_bact"/>
    <property type="match status" value="1"/>
</dbReference>
<sequence length="697" mass="79772">MKSLIIVESPTKAKTIQKFLGKNFLIKSSFGHVRDLPKRELGVDVDKNFEVKYVIPVKAKKVVAELKKDAKKVDDVILATDEDREGESISWHLMEALKLKNPKRIVFHEITESAIKEALENPRTIDINLVDAQQARRILDRIVGYKLSPFLWKKVAKGLSAGRVQSVAVRLIVEKEEEIKKFIAQEYWSVEALLKSKSKTGEFPTNLTKKDGKSIDKLEIKNETEAKKILNDLENAEYKIHTIEKKETKRNPMGPFTTSTLQQTAVNKFGYSSKMTMSLAQKLYEQGHITYHRTDSLNLSQLSLNAAQKFIKENFGEQYYNFRKFKAKGNAQEAHEAIRPTFADRTPESLKDTLDSRQLKVYTLIWQRFLACQMTPAIFDATSVEIEAGKYTFSTNGQMLKFDGFLKVYPMKFTEADLPKLEEKEILDLVKIDKLQHFTEPPARYNEASLIKALEKHGIGRPSTYAPIISTIQDRNYVQKNEQKRFAPTEMGTIVNDILVTNFPQVVDIDFTAKMEKELDEIAEGKDTWQKTCKDFYGPFAKNLKEKYEDVPKENLDIKTDKVCPKCSKPMIEKMGRFGRFYACTGFPECKHTESVTSNLEKIDITCPKCKTGKITAKKTKKGKIFYGCDTYPACDFALWDKPVNEFCPKCNSILIETKSKNIYPVKFAEGDVSQDTKQFNRVKCSNKDCDKSHGTY</sequence>
<comment type="function">
    <text evidence="10">Releases the supercoiling and torsional tension of DNA, which is introduced during the DNA replication and transcription, by transiently cleaving and rejoining one strand of the DNA duplex. Introduces a single-strand break via transesterification at a target site in duplex DNA. The scissile phosphodiester is attacked by the catalytic tyrosine of the enzyme, resulting in the formation of a DNA-(5'-phosphotyrosyl)-enzyme intermediate and the expulsion of a 3'-OH DNA strand. The free DNA strand then undergoes passage around the unbroken strand, thus removing DNA supercoils. Finally, in the religation step, the DNA 3'-OH attacks the covalent intermediate to expel the active-site tyrosine and restore the DNA phosphodiester backbone.</text>
</comment>
<keyword evidence="5" id="KW-0862">Zinc</keyword>
<feature type="domain" description="Topo IA-type catalytic" evidence="12">
    <location>
        <begin position="126"/>
        <end position="544"/>
    </location>
</feature>
<feature type="site" description="Interaction with DNA" evidence="10">
    <location>
        <position position="140"/>
    </location>
</feature>
<protein>
    <recommendedName>
        <fullName evidence="10">DNA topoisomerase 1</fullName>
        <ecNumber evidence="10">5.6.2.1</ecNumber>
    </recommendedName>
    <alternativeName>
        <fullName evidence="10">DNA topoisomerase I</fullName>
    </alternativeName>
</protein>
<dbReference type="InterPro" id="IPR000380">
    <property type="entry name" value="Topo_IA"/>
</dbReference>
<evidence type="ECO:0000256" key="9">
    <source>
        <dbReference type="ARBA" id="ARBA00023235"/>
    </source>
</evidence>
<comment type="similarity">
    <text evidence="2 10">Belongs to the type IA topoisomerase family.</text>
</comment>
<dbReference type="InterPro" id="IPR003601">
    <property type="entry name" value="Topo_IA_2"/>
</dbReference>
<evidence type="ECO:0000256" key="5">
    <source>
        <dbReference type="ARBA" id="ARBA00022833"/>
    </source>
</evidence>
<dbReference type="EMBL" id="MHOS01000046">
    <property type="protein sequence ID" value="OGZ67054.1"/>
    <property type="molecule type" value="Genomic_DNA"/>
</dbReference>
<dbReference type="SUPFAM" id="SSF57783">
    <property type="entry name" value="Zinc beta-ribbon"/>
    <property type="match status" value="1"/>
</dbReference>
<evidence type="ECO:0000256" key="1">
    <source>
        <dbReference type="ARBA" id="ARBA00000213"/>
    </source>
</evidence>
<keyword evidence="7 10" id="KW-0799">Topoisomerase</keyword>
<reference evidence="13 14" key="1">
    <citation type="journal article" date="2016" name="Nat. Commun.">
        <title>Thousands of microbial genomes shed light on interconnected biogeochemical processes in an aquifer system.</title>
        <authorList>
            <person name="Anantharaman K."/>
            <person name="Brown C.T."/>
            <person name="Hug L.A."/>
            <person name="Sharon I."/>
            <person name="Castelle C.J."/>
            <person name="Probst A.J."/>
            <person name="Thomas B.C."/>
            <person name="Singh A."/>
            <person name="Wilkins M.J."/>
            <person name="Karaoz U."/>
            <person name="Brodie E.L."/>
            <person name="Williams K.H."/>
            <person name="Hubbard S.S."/>
            <person name="Banfield J.F."/>
        </authorList>
    </citation>
    <scope>NUCLEOTIDE SEQUENCE [LARGE SCALE GENOMIC DNA]</scope>
</reference>
<comment type="catalytic activity">
    <reaction evidence="1 10">
        <text>ATP-independent breakage of single-stranded DNA, followed by passage and rejoining.</text>
        <dbReference type="EC" id="5.6.2.1"/>
    </reaction>
</comment>